<evidence type="ECO:0000313" key="7">
    <source>
        <dbReference type="EMBL" id="MBF1163636.1"/>
    </source>
</evidence>
<dbReference type="Gene3D" id="1.10.287.950">
    <property type="entry name" value="Methyl-accepting chemotaxis protein"/>
    <property type="match status" value="1"/>
</dbReference>
<comment type="caution">
    <text evidence="7">The sequence shown here is derived from an EMBL/GenBank/DDBJ whole genome shotgun (WGS) entry which is preliminary data.</text>
</comment>
<feature type="coiled-coil region" evidence="4">
    <location>
        <begin position="84"/>
        <end position="111"/>
    </location>
</feature>
<evidence type="ECO:0000256" key="4">
    <source>
        <dbReference type="SAM" id="Coils"/>
    </source>
</evidence>
<proteinExistence type="inferred from homology"/>
<dbReference type="GO" id="GO:0016020">
    <property type="term" value="C:membrane"/>
    <property type="evidence" value="ECO:0007669"/>
    <property type="project" value="InterPro"/>
</dbReference>
<dbReference type="PANTHER" id="PTHR32089">
    <property type="entry name" value="METHYL-ACCEPTING CHEMOTAXIS PROTEIN MCPB"/>
    <property type="match status" value="1"/>
</dbReference>
<organism evidence="7 8">
    <name type="scientific">Dechloromonas agitata</name>
    <dbReference type="NCBI Taxonomy" id="73030"/>
    <lineage>
        <taxon>Bacteria</taxon>
        <taxon>Pseudomonadati</taxon>
        <taxon>Pseudomonadota</taxon>
        <taxon>Betaproteobacteria</taxon>
        <taxon>Rhodocyclales</taxon>
        <taxon>Azonexaceae</taxon>
        <taxon>Dechloromonas</taxon>
    </lineage>
</organism>
<dbReference type="AlphaFoldDB" id="A0A930FY32"/>
<dbReference type="GO" id="GO:0004888">
    <property type="term" value="F:transmembrane signaling receptor activity"/>
    <property type="evidence" value="ECO:0007669"/>
    <property type="project" value="InterPro"/>
</dbReference>
<comment type="similarity">
    <text evidence="2">Belongs to the methyl-accepting chemotaxis (MCP) protein family.</text>
</comment>
<evidence type="ECO:0000256" key="3">
    <source>
        <dbReference type="PROSITE-ProRule" id="PRU00284"/>
    </source>
</evidence>
<evidence type="ECO:0000313" key="8">
    <source>
        <dbReference type="Proteomes" id="UP000718593"/>
    </source>
</evidence>
<evidence type="ECO:0000256" key="2">
    <source>
        <dbReference type="ARBA" id="ARBA00029447"/>
    </source>
</evidence>
<feature type="domain" description="Methyl-accepting transducer" evidence="6">
    <location>
        <begin position="150"/>
        <end position="323"/>
    </location>
</feature>
<keyword evidence="5" id="KW-0812">Transmembrane</keyword>
<keyword evidence="1 3" id="KW-0807">Transducer</keyword>
<keyword evidence="4" id="KW-0175">Coiled coil</keyword>
<dbReference type="InterPro" id="IPR004090">
    <property type="entry name" value="Chemotax_Me-accpt_rcpt"/>
</dbReference>
<keyword evidence="5" id="KW-0472">Membrane</keyword>
<dbReference type="GO" id="GO:0006935">
    <property type="term" value="P:chemotaxis"/>
    <property type="evidence" value="ECO:0007669"/>
    <property type="project" value="InterPro"/>
</dbReference>
<evidence type="ECO:0000256" key="5">
    <source>
        <dbReference type="SAM" id="Phobius"/>
    </source>
</evidence>
<dbReference type="Proteomes" id="UP000718593">
    <property type="component" value="Unassembled WGS sequence"/>
</dbReference>
<dbReference type="SUPFAM" id="SSF58104">
    <property type="entry name" value="Methyl-accepting chemotaxis protein (MCP) signaling domain"/>
    <property type="match status" value="1"/>
</dbReference>
<protein>
    <submittedName>
        <fullName evidence="7">Chemotaxis protein</fullName>
    </submittedName>
</protein>
<dbReference type="EMBL" id="JABZMI010000008">
    <property type="protein sequence ID" value="MBF1163636.1"/>
    <property type="molecule type" value="Genomic_DNA"/>
</dbReference>
<reference evidence="7" key="1">
    <citation type="submission" date="2020-04" db="EMBL/GenBank/DDBJ databases">
        <title>Deep metagenomics examines the oral microbiome during advanced dental caries in children, revealing novel taxa and co-occurrences with host molecules.</title>
        <authorList>
            <person name="Baker J.L."/>
            <person name="Morton J.T."/>
            <person name="Dinis M."/>
            <person name="Alvarez R."/>
            <person name="Tran N.C."/>
            <person name="Knight R."/>
            <person name="Edlund A."/>
        </authorList>
    </citation>
    <scope>NUCLEOTIDE SEQUENCE</scope>
    <source>
        <strain evidence="7">JCVI_32_bin.24</strain>
    </source>
</reference>
<keyword evidence="5" id="KW-1133">Transmembrane helix</keyword>
<dbReference type="SMART" id="SM00283">
    <property type="entry name" value="MA"/>
    <property type="match status" value="1"/>
</dbReference>
<dbReference type="PROSITE" id="PS50111">
    <property type="entry name" value="CHEMOTAXIS_TRANSDUC_2"/>
    <property type="match status" value="1"/>
</dbReference>
<dbReference type="GO" id="GO:0007165">
    <property type="term" value="P:signal transduction"/>
    <property type="evidence" value="ECO:0007669"/>
    <property type="project" value="UniProtKB-KW"/>
</dbReference>
<dbReference type="InterPro" id="IPR004089">
    <property type="entry name" value="MCPsignal_dom"/>
</dbReference>
<dbReference type="Pfam" id="PF00015">
    <property type="entry name" value="MCPsignal"/>
    <property type="match status" value="1"/>
</dbReference>
<accession>A0A930FY32</accession>
<dbReference type="PANTHER" id="PTHR32089:SF52">
    <property type="entry name" value="CHEMOTAXIS SIGNAL TRANSDUCTION SYSTEM METHYL ACCEPTING SENSORY TRANSDUCER WITH PAS SENSORY DOMAIN"/>
    <property type="match status" value="1"/>
</dbReference>
<name>A0A930FY32_9RHOO</name>
<evidence type="ECO:0000259" key="6">
    <source>
        <dbReference type="PROSITE" id="PS50111"/>
    </source>
</evidence>
<feature type="transmembrane region" description="Helical" evidence="5">
    <location>
        <begin position="34"/>
        <end position="53"/>
    </location>
</feature>
<dbReference type="PRINTS" id="PR00260">
    <property type="entry name" value="CHEMTRNSDUCR"/>
</dbReference>
<evidence type="ECO:0000256" key="1">
    <source>
        <dbReference type="ARBA" id="ARBA00023224"/>
    </source>
</evidence>
<gene>
    <name evidence="7" type="ORF">HXL68_01210</name>
</gene>
<sequence>MAHSSKMMWFGFGWSGLVLGVLLAADPTARSLAVIAALVAVAGGWLLLARSLVAADRQNGEADNLLAARHEIVERSGQAIVHVSSEATRQVEAMRQEIRRAQDIFSEAIDKLVASFHGMNTQIQRQQLLGMQVVGAGVADGSVSEFQGFATKTSETLRQFVESVVENSRLAMSLVEMTDRISSQMSEVRGMLGEIEGISKQTNLLALNAAIEAARAGEAGRGFAVVADEVRDLSSRTSHFSQQIRDSLLKMQANIEATEQAINQMAAQDMTFALTSKNDVENAMLGINEMNRRTGDTVSELNVIAEQVEQSVNQAIVSLQFQDMVTQLLGHVGRRLEVMDEILADEQKMAAVLNNSGDSLAALAALSEICQHVDQISQKMGVISQKVDNNPVNQTGFASGDVELF</sequence>